<name>A0A4D7BGN7_9HYPH</name>
<evidence type="ECO:0000313" key="4">
    <source>
        <dbReference type="Proteomes" id="UP000298781"/>
    </source>
</evidence>
<dbReference type="Pfam" id="PF03372">
    <property type="entry name" value="Exo_endo_phos"/>
    <property type="match status" value="1"/>
</dbReference>
<evidence type="ECO:0000256" key="1">
    <source>
        <dbReference type="SAM" id="Phobius"/>
    </source>
</evidence>
<organism evidence="3 4">
    <name type="scientific">Phreatobacter stygius</name>
    <dbReference type="NCBI Taxonomy" id="1940610"/>
    <lineage>
        <taxon>Bacteria</taxon>
        <taxon>Pseudomonadati</taxon>
        <taxon>Pseudomonadota</taxon>
        <taxon>Alphaproteobacteria</taxon>
        <taxon>Hyphomicrobiales</taxon>
        <taxon>Phreatobacteraceae</taxon>
        <taxon>Phreatobacter</taxon>
    </lineage>
</organism>
<protein>
    <submittedName>
        <fullName evidence="3">Endonuclease/exonuclease/phosphatase family protein</fullName>
    </submittedName>
</protein>
<dbReference type="PANTHER" id="PTHR14859">
    <property type="entry name" value="CALCOFLUOR WHITE HYPERSENSITIVE PROTEIN PRECURSOR"/>
    <property type="match status" value="1"/>
</dbReference>
<dbReference type="InterPro" id="IPR005135">
    <property type="entry name" value="Endo/exonuclease/phosphatase"/>
</dbReference>
<dbReference type="GO" id="GO:0004519">
    <property type="term" value="F:endonuclease activity"/>
    <property type="evidence" value="ECO:0007669"/>
    <property type="project" value="UniProtKB-KW"/>
</dbReference>
<dbReference type="PANTHER" id="PTHR14859:SF15">
    <property type="entry name" value="ENDONUCLEASE_EXONUCLEASE_PHOSPHATASE DOMAIN-CONTAINING PROTEIN"/>
    <property type="match status" value="1"/>
</dbReference>
<keyword evidence="1" id="KW-1133">Transmembrane helix</keyword>
<dbReference type="OrthoDB" id="9796594at2"/>
<feature type="transmembrane region" description="Helical" evidence="1">
    <location>
        <begin position="38"/>
        <end position="56"/>
    </location>
</feature>
<dbReference type="InterPro" id="IPR036691">
    <property type="entry name" value="Endo/exonu/phosph_ase_sf"/>
</dbReference>
<keyword evidence="3" id="KW-0269">Exonuclease</keyword>
<dbReference type="AlphaFoldDB" id="A0A4D7BGN7"/>
<feature type="domain" description="Endonuclease/exonuclease/phosphatase" evidence="2">
    <location>
        <begin position="105"/>
        <end position="315"/>
    </location>
</feature>
<proteinExistence type="predicted"/>
<dbReference type="EMBL" id="CP039690">
    <property type="protein sequence ID" value="QCI68908.1"/>
    <property type="molecule type" value="Genomic_DNA"/>
</dbReference>
<keyword evidence="4" id="KW-1185">Reference proteome</keyword>
<reference evidence="3 4" key="1">
    <citation type="submission" date="2019-04" db="EMBL/GenBank/DDBJ databases">
        <title>Phreatobacter aquaticus sp. nov.</title>
        <authorList>
            <person name="Choi A."/>
        </authorList>
    </citation>
    <scope>NUCLEOTIDE SEQUENCE [LARGE SCALE GENOMIC DNA]</scope>
    <source>
        <strain evidence="3 4">KCTC 52518</strain>
    </source>
</reference>
<keyword evidence="3" id="KW-0378">Hydrolase</keyword>
<gene>
    <name evidence="3" type="ORF">E8M01_34570</name>
</gene>
<dbReference type="InterPro" id="IPR051916">
    <property type="entry name" value="GPI-anchor_lipid_remodeler"/>
</dbReference>
<keyword evidence="1" id="KW-0812">Transmembrane</keyword>
<dbReference type="RefSeq" id="WP_136964321.1">
    <property type="nucleotide sequence ID" value="NZ_CP039690.1"/>
</dbReference>
<dbReference type="GO" id="GO:0004527">
    <property type="term" value="F:exonuclease activity"/>
    <property type="evidence" value="ECO:0007669"/>
    <property type="project" value="UniProtKB-KW"/>
</dbReference>
<keyword evidence="3" id="KW-0255">Endonuclease</keyword>
<dbReference type="GO" id="GO:0006506">
    <property type="term" value="P:GPI anchor biosynthetic process"/>
    <property type="evidence" value="ECO:0007669"/>
    <property type="project" value="TreeGrafter"/>
</dbReference>
<dbReference type="Proteomes" id="UP000298781">
    <property type="component" value="Chromosome"/>
</dbReference>
<dbReference type="SUPFAM" id="SSF56219">
    <property type="entry name" value="DNase I-like"/>
    <property type="match status" value="1"/>
</dbReference>
<evidence type="ECO:0000259" key="2">
    <source>
        <dbReference type="Pfam" id="PF03372"/>
    </source>
</evidence>
<keyword evidence="1" id="KW-0472">Membrane</keyword>
<dbReference type="KEGG" id="pstg:E8M01_34570"/>
<dbReference type="Gene3D" id="3.60.10.10">
    <property type="entry name" value="Endonuclease/exonuclease/phosphatase"/>
    <property type="match status" value="1"/>
</dbReference>
<evidence type="ECO:0000313" key="3">
    <source>
        <dbReference type="EMBL" id="QCI68908.1"/>
    </source>
</evidence>
<dbReference type="GO" id="GO:0016020">
    <property type="term" value="C:membrane"/>
    <property type="evidence" value="ECO:0007669"/>
    <property type="project" value="GOC"/>
</dbReference>
<keyword evidence="3" id="KW-0540">Nuclease</keyword>
<feature type="transmembrane region" description="Helical" evidence="1">
    <location>
        <begin position="63"/>
        <end position="81"/>
    </location>
</feature>
<sequence length="325" mass="34808">MADLFGLLLALGAIGLFGLTLAGEFGAFHAPLDIINHFRPLILLAALAVLVPAALLIRRRAGLVAVVLSAIVLVTQGRIVVPEHIRPPAALAAMPGPAATTVTVATYNMLKHHTSSERLAAWVRDEGIDVIVLQEVGLGGRKAVAELARILPHVHAPDGALALLSRYPLSEPELVRPLFDKGARTRPDLIAATVQLPGRDPLRVVGVHFGWPQPAGIGQPIQFDWLAQDYLASSRPQRLLVAGDFNSAPGSFAFRRLAAVLPLARATHGLMSFPTRRGVFGLHPPRPFLAIDHIFAGRDLTPLQVARGPDLGSDHFPVIARFGLR</sequence>
<accession>A0A4D7BGN7</accession>